<dbReference type="EMBL" id="SDMP01000011">
    <property type="protein sequence ID" value="RYR31647.1"/>
    <property type="molecule type" value="Genomic_DNA"/>
</dbReference>
<protein>
    <submittedName>
        <fullName evidence="1">Uncharacterized protein</fullName>
    </submittedName>
</protein>
<keyword evidence="2" id="KW-1185">Reference proteome</keyword>
<evidence type="ECO:0000313" key="1">
    <source>
        <dbReference type="EMBL" id="RYR31647.1"/>
    </source>
</evidence>
<dbReference type="Pfam" id="PF03004">
    <property type="entry name" value="Transposase_24"/>
    <property type="match status" value="1"/>
</dbReference>
<organism evidence="1 2">
    <name type="scientific">Arachis hypogaea</name>
    <name type="common">Peanut</name>
    <dbReference type="NCBI Taxonomy" id="3818"/>
    <lineage>
        <taxon>Eukaryota</taxon>
        <taxon>Viridiplantae</taxon>
        <taxon>Streptophyta</taxon>
        <taxon>Embryophyta</taxon>
        <taxon>Tracheophyta</taxon>
        <taxon>Spermatophyta</taxon>
        <taxon>Magnoliopsida</taxon>
        <taxon>eudicotyledons</taxon>
        <taxon>Gunneridae</taxon>
        <taxon>Pentapetalae</taxon>
        <taxon>rosids</taxon>
        <taxon>fabids</taxon>
        <taxon>Fabales</taxon>
        <taxon>Fabaceae</taxon>
        <taxon>Papilionoideae</taxon>
        <taxon>50 kb inversion clade</taxon>
        <taxon>dalbergioids sensu lato</taxon>
        <taxon>Dalbergieae</taxon>
        <taxon>Pterocarpus clade</taxon>
        <taxon>Arachis</taxon>
    </lineage>
</organism>
<dbReference type="AlphaFoldDB" id="A0A445AYZ4"/>
<comment type="caution">
    <text evidence="1">The sequence shown here is derived from an EMBL/GenBank/DDBJ whole genome shotgun (WGS) entry which is preliminary data.</text>
</comment>
<proteinExistence type="predicted"/>
<accession>A0A445AYZ4</accession>
<gene>
    <name evidence="1" type="ORF">Ahy_B01g056499</name>
</gene>
<evidence type="ECO:0000313" key="2">
    <source>
        <dbReference type="Proteomes" id="UP000289738"/>
    </source>
</evidence>
<sequence>MVLQEKFIWDRTQNLMIRKIFDYRMARRLQQMLEDVREHHDHLTICLHPNIKKALYVHWETYERFKHHCLTNRANTASARSSKHTDGLATFMKTKVRLSKSLDHDATMAETFKYTHMLKENKEKFVGQWAADYYRLKVATHQSQHIGDDGNNSAASVVDPDMVWRDATSEPYKNHVYGLGSFFGDNLHTSILRQSSASDTIRPVDPEDGVNLREQVLLFTWSLHQQAQ</sequence>
<dbReference type="Proteomes" id="UP000289738">
    <property type="component" value="Chromosome B01"/>
</dbReference>
<name>A0A445AYZ4_ARAHY</name>
<dbReference type="InterPro" id="IPR004252">
    <property type="entry name" value="Probable_transposase_24"/>
</dbReference>
<reference evidence="1 2" key="1">
    <citation type="submission" date="2019-01" db="EMBL/GenBank/DDBJ databases">
        <title>Sequencing of cultivated peanut Arachis hypogaea provides insights into genome evolution and oil improvement.</title>
        <authorList>
            <person name="Chen X."/>
        </authorList>
    </citation>
    <scope>NUCLEOTIDE SEQUENCE [LARGE SCALE GENOMIC DNA]</scope>
    <source>
        <strain evidence="2">cv. Fuhuasheng</strain>
        <tissue evidence="1">Leaves</tissue>
    </source>
</reference>